<dbReference type="Gene3D" id="3.40.630.40">
    <property type="entry name" value="Zn-dependent exopeptidases"/>
    <property type="match status" value="1"/>
</dbReference>
<accession>Q8KGB4</accession>
<dbReference type="EMBL" id="AE006470">
    <property type="protein sequence ID" value="AAM71302.1"/>
    <property type="molecule type" value="Genomic_DNA"/>
</dbReference>
<name>Q8KGB4_CHLTE</name>
<sequence length="549" mass="60430">MLLHVTNGPEQGYTIKVQGSTRPDGVFLADIGSFARALRLGSVFDGKQMQIDEAFGDTVTSCILLEGSDFAVIASAAGDTPKRVLQLASAPVIRQDKVYLPVDQACRMFTLWLGRQLRYNASENRIDATLDSRRPDASLQSIGRLPNDALPPNPPEQAAPSSDNRTDARAAGGKTTIDDIKIETRANGAIIRFSASGDMRNASFLRPDNSGILYLTIENATGNPARLARNYPEGAIKSISPKLLDSGALQFTIALDIPTSSIKSSSFKYDAAKNDYVISIMNDVDVEAIHLSEKERRIQEGLSRDVDKWKLDAVVIDAGHGGKDPGAIGTQGTHEKDVALNIARDLGMFIRQKWPDVRVIYTRKEDRFIPLKERGQIANRYGGKVFISIHCNSAPNNSKVRGPEVYILGPHKTDAALKVAMFENSVITGEENFAEKYKGFSDEYLIMSSMAQSAFATQSTELAQDVLQRLSRNNSNNGLGVRQAGFMVLWTPSMPSILVETGYLSNPSEEKLLRDRKEQTKIAYAIFQGLQQYRSRYETRMTTAARPVN</sequence>
<dbReference type="GO" id="GO:0008745">
    <property type="term" value="F:N-acetylmuramoyl-L-alanine amidase activity"/>
    <property type="evidence" value="ECO:0007669"/>
    <property type="project" value="UniProtKB-EC"/>
</dbReference>
<dbReference type="Proteomes" id="UP000001007">
    <property type="component" value="Chromosome"/>
</dbReference>
<dbReference type="Pfam" id="PF01520">
    <property type="entry name" value="Amidase_3"/>
    <property type="match status" value="1"/>
</dbReference>
<dbReference type="SMART" id="SM00646">
    <property type="entry name" value="Ami_3"/>
    <property type="match status" value="1"/>
</dbReference>
<evidence type="ECO:0000313" key="6">
    <source>
        <dbReference type="EMBL" id="AAM71302.1"/>
    </source>
</evidence>
<protein>
    <recommendedName>
        <fullName evidence="2">N-acetylmuramoyl-L-alanine amidase</fullName>
        <ecNumber evidence="2">3.5.1.28</ecNumber>
    </recommendedName>
</protein>
<dbReference type="GO" id="GO:0030288">
    <property type="term" value="C:outer membrane-bounded periplasmic space"/>
    <property type="evidence" value="ECO:0007669"/>
    <property type="project" value="TreeGrafter"/>
</dbReference>
<evidence type="ECO:0000259" key="5">
    <source>
        <dbReference type="SMART" id="SM00646"/>
    </source>
</evidence>
<dbReference type="EnsemblBacteria" id="AAM71302">
    <property type="protein sequence ID" value="AAM71302"/>
    <property type="gene ID" value="CT0054"/>
</dbReference>
<dbReference type="SUPFAM" id="SSF53187">
    <property type="entry name" value="Zn-dependent exopeptidases"/>
    <property type="match status" value="1"/>
</dbReference>
<evidence type="ECO:0000256" key="2">
    <source>
        <dbReference type="ARBA" id="ARBA00011901"/>
    </source>
</evidence>
<evidence type="ECO:0000256" key="4">
    <source>
        <dbReference type="SAM" id="MobiDB-lite"/>
    </source>
</evidence>
<organism evidence="6 7">
    <name type="scientific">Chlorobaculum tepidum (strain ATCC 49652 / DSM 12025 / NBRC 103806 / TLS)</name>
    <name type="common">Chlorobium tepidum</name>
    <dbReference type="NCBI Taxonomy" id="194439"/>
    <lineage>
        <taxon>Bacteria</taxon>
        <taxon>Pseudomonadati</taxon>
        <taxon>Chlorobiota</taxon>
        <taxon>Chlorobiia</taxon>
        <taxon>Chlorobiales</taxon>
        <taxon>Chlorobiaceae</taxon>
        <taxon>Chlorobaculum</taxon>
    </lineage>
</organism>
<dbReference type="FunFam" id="3.40.630.40:FF:000005">
    <property type="entry name" value="N-acetylmuramoyl-L-alanine amidase (AmiA)"/>
    <property type="match status" value="1"/>
</dbReference>
<dbReference type="PANTHER" id="PTHR30404:SF0">
    <property type="entry name" value="N-ACETYLMURAMOYL-L-ALANINE AMIDASE AMIC"/>
    <property type="match status" value="1"/>
</dbReference>
<dbReference type="CDD" id="cd02696">
    <property type="entry name" value="MurNAc-LAA"/>
    <property type="match status" value="1"/>
</dbReference>
<feature type="domain" description="MurNAc-LAA" evidence="5">
    <location>
        <begin position="375"/>
        <end position="531"/>
    </location>
</feature>
<dbReference type="PATRIC" id="fig|194439.7.peg.53"/>
<dbReference type="PANTHER" id="PTHR30404">
    <property type="entry name" value="N-ACETYLMURAMOYL-L-ALANINE AMIDASE"/>
    <property type="match status" value="1"/>
</dbReference>
<dbReference type="EC" id="3.5.1.28" evidence="2"/>
<dbReference type="HOGENOM" id="CLU_035972_0_0_10"/>
<reference evidence="6 7" key="1">
    <citation type="journal article" date="2002" name="Proc. Natl. Acad. Sci. U.S.A.">
        <title>The complete genome sequence of Chlorobium tepidum TLS, a photosynthetic, anaerobic, green-sulfur bacterium.</title>
        <authorList>
            <person name="Eisen J.A."/>
            <person name="Nelson K.E."/>
            <person name="Paulsen I.T."/>
            <person name="Heidelberg J.F."/>
            <person name="Wu M."/>
            <person name="Dodson R.J."/>
            <person name="Deboy R."/>
            <person name="Gwinn M.L."/>
            <person name="Nelson W.C."/>
            <person name="Haft D.H."/>
            <person name="Hickey E.K."/>
            <person name="Peterson J.D."/>
            <person name="Durkin A.S."/>
            <person name="Kolonay J.L."/>
            <person name="Yang F."/>
            <person name="Holt I."/>
            <person name="Umayam L.A."/>
            <person name="Mason T."/>
            <person name="Brenner M."/>
            <person name="Shea T.P."/>
            <person name="Parksey D."/>
            <person name="Nierman W.C."/>
            <person name="Feldblyum T.V."/>
            <person name="Hansen C.L."/>
            <person name="Craven M.B."/>
            <person name="Radune D."/>
            <person name="Vamathevan J."/>
            <person name="Khouri H."/>
            <person name="White O."/>
            <person name="Gruber T.M."/>
            <person name="Ketchum K.A."/>
            <person name="Venter J.C."/>
            <person name="Tettelin H."/>
            <person name="Bryant D.A."/>
            <person name="Fraser C.M."/>
        </authorList>
    </citation>
    <scope>NUCLEOTIDE SEQUENCE [LARGE SCALE GENOMIC DNA]</scope>
    <source>
        <strain evidence="7">ATCC 49652 / DSM 12025 / NBRC 103806 / TLS</strain>
    </source>
</reference>
<comment type="catalytic activity">
    <reaction evidence="1">
        <text>Hydrolyzes the link between N-acetylmuramoyl residues and L-amino acid residues in certain cell-wall glycopeptides.</text>
        <dbReference type="EC" id="3.5.1.28"/>
    </reaction>
</comment>
<dbReference type="GO" id="GO:0009253">
    <property type="term" value="P:peptidoglycan catabolic process"/>
    <property type="evidence" value="ECO:0007669"/>
    <property type="project" value="InterPro"/>
</dbReference>
<dbReference type="InterPro" id="IPR002508">
    <property type="entry name" value="MurNAc-LAA_cat"/>
</dbReference>
<feature type="region of interest" description="Disordered" evidence="4">
    <location>
        <begin position="131"/>
        <end position="176"/>
    </location>
</feature>
<dbReference type="OrthoDB" id="9806267at2"/>
<dbReference type="eggNOG" id="COG0860">
    <property type="taxonomic scope" value="Bacteria"/>
</dbReference>
<keyword evidence="3 6" id="KW-0378">Hydrolase</keyword>
<dbReference type="InterPro" id="IPR050695">
    <property type="entry name" value="N-acetylmuramoyl_amidase_3"/>
</dbReference>
<dbReference type="STRING" id="194439.CT0054"/>
<dbReference type="AlphaFoldDB" id="Q8KGB4"/>
<evidence type="ECO:0000313" key="7">
    <source>
        <dbReference type="Proteomes" id="UP000001007"/>
    </source>
</evidence>
<proteinExistence type="predicted"/>
<dbReference type="KEGG" id="cte:CT0054"/>
<keyword evidence="7" id="KW-1185">Reference proteome</keyword>
<gene>
    <name evidence="6" type="primary">amiB</name>
    <name evidence="6" type="ordered locus">CT0054</name>
</gene>
<evidence type="ECO:0000256" key="1">
    <source>
        <dbReference type="ARBA" id="ARBA00001561"/>
    </source>
</evidence>
<evidence type="ECO:0000256" key="3">
    <source>
        <dbReference type="ARBA" id="ARBA00022801"/>
    </source>
</evidence>